<dbReference type="PANTHER" id="PTHR36167">
    <property type="entry name" value="C2H2 FINGER DOMAIN TRANSCRIPTION FACTOR (EUROFUNG)-RELATED"/>
    <property type="match status" value="1"/>
</dbReference>
<dbReference type="Proteomes" id="UP000799537">
    <property type="component" value="Unassembled WGS sequence"/>
</dbReference>
<evidence type="ECO:0000259" key="2">
    <source>
        <dbReference type="Pfam" id="PF17111"/>
    </source>
</evidence>
<dbReference type="OrthoDB" id="5068804at2759"/>
<name>A0A6A6CJY5_ZASCE</name>
<dbReference type="GO" id="GO:0006355">
    <property type="term" value="P:regulation of DNA-templated transcription"/>
    <property type="evidence" value="ECO:0007669"/>
    <property type="project" value="InterPro"/>
</dbReference>
<dbReference type="RefSeq" id="XP_033668423.1">
    <property type="nucleotide sequence ID" value="XM_033810581.1"/>
</dbReference>
<dbReference type="GeneID" id="54563853"/>
<proteinExistence type="predicted"/>
<evidence type="ECO:0000313" key="3">
    <source>
        <dbReference type="EMBL" id="KAF2167534.1"/>
    </source>
</evidence>
<evidence type="ECO:0000313" key="4">
    <source>
        <dbReference type="Proteomes" id="UP000799537"/>
    </source>
</evidence>
<feature type="region of interest" description="Disordered" evidence="1">
    <location>
        <begin position="399"/>
        <end position="418"/>
    </location>
</feature>
<keyword evidence="4" id="KW-1185">Reference proteome</keyword>
<gene>
    <name evidence="3" type="ORF">M409DRAFT_36604</name>
</gene>
<dbReference type="EMBL" id="ML993593">
    <property type="protein sequence ID" value="KAF2167534.1"/>
    <property type="molecule type" value="Genomic_DNA"/>
</dbReference>
<sequence length="418" mass="45616">MAETIGAVAAIVALAQTAFESSVSLYQAVKSFQSHNSRVRDLGLEISALCEVLRALGEHIKETKVHISGLEVPLQQCTNVCADFRNELAKCSAHSTATRTSFRDWAKLRYMGEDIDGFRRLISSYKLTMTIALNDANLQASAETAESVETYHDLIQTTQEDLRERLQGMDEKLDHLLGSNATLSGADAQEVRLIQGERLSAEKCLQICADLSSHIAQLQRRAQRSMPTDETTTATAPEKIYSDGLQECAESLARTAEKIAGCESELFDRLIDTAQAADLSDNDRASFSRLRDELNAMRESMAICAKAQEHLREEVATIDNYATGDAIQLMVSINNKPIHGKNRGLGWRTRQLGGYVDKDAVRDAIKSFSNIPIPDPEGYAQPPAESGHVVVNDAGTAKDTSAFSGEGYSLASRAAPSD</sequence>
<organism evidence="3 4">
    <name type="scientific">Zasmidium cellare ATCC 36951</name>
    <dbReference type="NCBI Taxonomy" id="1080233"/>
    <lineage>
        <taxon>Eukaryota</taxon>
        <taxon>Fungi</taxon>
        <taxon>Dikarya</taxon>
        <taxon>Ascomycota</taxon>
        <taxon>Pezizomycotina</taxon>
        <taxon>Dothideomycetes</taxon>
        <taxon>Dothideomycetidae</taxon>
        <taxon>Mycosphaerellales</taxon>
        <taxon>Mycosphaerellaceae</taxon>
        <taxon>Zasmidium</taxon>
    </lineage>
</organism>
<dbReference type="InterPro" id="IPR031348">
    <property type="entry name" value="PigL_N"/>
</dbReference>
<feature type="region of interest" description="Disordered" evidence="1">
    <location>
        <begin position="372"/>
        <end position="393"/>
    </location>
</feature>
<evidence type="ECO:0000256" key="1">
    <source>
        <dbReference type="SAM" id="MobiDB-lite"/>
    </source>
</evidence>
<accession>A0A6A6CJY5</accession>
<dbReference type="Pfam" id="PF17111">
    <property type="entry name" value="PigL_N"/>
    <property type="match status" value="1"/>
</dbReference>
<reference evidence="3" key="1">
    <citation type="journal article" date="2020" name="Stud. Mycol.">
        <title>101 Dothideomycetes genomes: a test case for predicting lifestyles and emergence of pathogens.</title>
        <authorList>
            <person name="Haridas S."/>
            <person name="Albert R."/>
            <person name="Binder M."/>
            <person name="Bloem J."/>
            <person name="Labutti K."/>
            <person name="Salamov A."/>
            <person name="Andreopoulos B."/>
            <person name="Baker S."/>
            <person name="Barry K."/>
            <person name="Bills G."/>
            <person name="Bluhm B."/>
            <person name="Cannon C."/>
            <person name="Castanera R."/>
            <person name="Culley D."/>
            <person name="Daum C."/>
            <person name="Ezra D."/>
            <person name="Gonzalez J."/>
            <person name="Henrissat B."/>
            <person name="Kuo A."/>
            <person name="Liang C."/>
            <person name="Lipzen A."/>
            <person name="Lutzoni F."/>
            <person name="Magnuson J."/>
            <person name="Mondo S."/>
            <person name="Nolan M."/>
            <person name="Ohm R."/>
            <person name="Pangilinan J."/>
            <person name="Park H.-J."/>
            <person name="Ramirez L."/>
            <person name="Alfaro M."/>
            <person name="Sun H."/>
            <person name="Tritt A."/>
            <person name="Yoshinaga Y."/>
            <person name="Zwiers L.-H."/>
            <person name="Turgeon B."/>
            <person name="Goodwin S."/>
            <person name="Spatafora J."/>
            <person name="Crous P."/>
            <person name="Grigoriev I."/>
        </authorList>
    </citation>
    <scope>NUCLEOTIDE SEQUENCE</scope>
    <source>
        <strain evidence="3">ATCC 36951</strain>
    </source>
</reference>
<dbReference type="PANTHER" id="PTHR36167:SF4">
    <property type="entry name" value="FUNGAL N-TERMINAL DOMAIN-CONTAINING PROTEIN"/>
    <property type="match status" value="1"/>
</dbReference>
<dbReference type="InterPro" id="IPR039327">
    <property type="entry name" value="CON7-like"/>
</dbReference>
<protein>
    <recommendedName>
        <fullName evidence="2">Azaphilone pigments biosynthesis cluster protein L N-terminal domain-containing protein</fullName>
    </recommendedName>
</protein>
<dbReference type="AlphaFoldDB" id="A0A6A6CJY5"/>
<feature type="domain" description="Azaphilone pigments biosynthesis cluster protein L N-terminal" evidence="2">
    <location>
        <begin position="2"/>
        <end position="209"/>
    </location>
</feature>